<keyword evidence="2" id="KW-0238">DNA-binding</keyword>
<protein>
    <submittedName>
        <fullName evidence="5">GntR family transcriptional regulator</fullName>
    </submittedName>
</protein>
<dbReference type="CDD" id="cd07377">
    <property type="entry name" value="WHTH_GntR"/>
    <property type="match status" value="1"/>
</dbReference>
<keyword evidence="6" id="KW-1185">Reference proteome</keyword>
<dbReference type="PRINTS" id="PR00037">
    <property type="entry name" value="HTHLACR"/>
</dbReference>
<dbReference type="GO" id="GO:0045892">
    <property type="term" value="P:negative regulation of DNA-templated transcription"/>
    <property type="evidence" value="ECO:0007669"/>
    <property type="project" value="TreeGrafter"/>
</dbReference>
<evidence type="ECO:0000259" key="4">
    <source>
        <dbReference type="PROSITE" id="PS50949"/>
    </source>
</evidence>
<gene>
    <name evidence="5" type="ORF">F0357_19490</name>
</gene>
<dbReference type="RefSeq" id="WP_153488128.1">
    <property type="nucleotide sequence ID" value="NZ_VWNA01000002.1"/>
</dbReference>
<evidence type="ECO:0000256" key="3">
    <source>
        <dbReference type="ARBA" id="ARBA00023163"/>
    </source>
</evidence>
<keyword evidence="3" id="KW-0804">Transcription</keyword>
<dbReference type="EMBL" id="VWNA01000002">
    <property type="protein sequence ID" value="MQT14799.1"/>
    <property type="molecule type" value="Genomic_DNA"/>
</dbReference>
<dbReference type="Gene3D" id="3.40.1410.10">
    <property type="entry name" value="Chorismate lyase-like"/>
    <property type="match status" value="1"/>
</dbReference>
<dbReference type="SUPFAM" id="SSF64288">
    <property type="entry name" value="Chorismate lyase-like"/>
    <property type="match status" value="1"/>
</dbReference>
<dbReference type="PANTHER" id="PTHR44846:SF1">
    <property type="entry name" value="MANNOSYL-D-GLYCERATE TRANSPORT_METABOLISM SYSTEM REPRESSOR MNGR-RELATED"/>
    <property type="match status" value="1"/>
</dbReference>
<dbReference type="SMART" id="SM00866">
    <property type="entry name" value="UTRA"/>
    <property type="match status" value="1"/>
</dbReference>
<dbReference type="SUPFAM" id="SSF46785">
    <property type="entry name" value="Winged helix' DNA-binding domain"/>
    <property type="match status" value="1"/>
</dbReference>
<dbReference type="InterPro" id="IPR011663">
    <property type="entry name" value="UTRA"/>
</dbReference>
<dbReference type="InterPro" id="IPR001034">
    <property type="entry name" value="DeoR_HTH"/>
</dbReference>
<dbReference type="Proteomes" id="UP000332515">
    <property type="component" value="Unassembled WGS sequence"/>
</dbReference>
<dbReference type="GO" id="GO:0003677">
    <property type="term" value="F:DNA binding"/>
    <property type="evidence" value="ECO:0007669"/>
    <property type="project" value="UniProtKB-KW"/>
</dbReference>
<dbReference type="Pfam" id="PF00392">
    <property type="entry name" value="GntR"/>
    <property type="match status" value="1"/>
</dbReference>
<comment type="caution">
    <text evidence="5">The sequence shown here is derived from an EMBL/GenBank/DDBJ whole genome shotgun (WGS) entry which is preliminary data.</text>
</comment>
<dbReference type="PANTHER" id="PTHR44846">
    <property type="entry name" value="MANNOSYL-D-GLYCERATE TRANSPORT/METABOLISM SYSTEM REPRESSOR MNGR-RELATED"/>
    <property type="match status" value="1"/>
</dbReference>
<dbReference type="InterPro" id="IPR036388">
    <property type="entry name" value="WH-like_DNA-bd_sf"/>
</dbReference>
<dbReference type="Pfam" id="PF07702">
    <property type="entry name" value="UTRA"/>
    <property type="match status" value="1"/>
</dbReference>
<evidence type="ECO:0000256" key="1">
    <source>
        <dbReference type="ARBA" id="ARBA00023015"/>
    </source>
</evidence>
<sequence>MARPQLASLKIGAFVNHESPVPAFMQVEQDLRRQILSGEIPAEARLPRETELAATYGVSRMTVRRSLEGLESGGLIRRLHGIGTIATPPDVPVGVDLSSMISIAEQIRRQGQEPRTAIDVQTIATPTALIRAALQLDAADTATVIRRVRFADTRPVLINTSWLPTRKFPGLERAELIDGSLWQTLVTNYGITPAATEEHFELVKASADEARLLHVEEDDTLIRVTGTTFDTAGVPVERCFSVWADHVRFHFSTRRSLSQRPHFAFK</sequence>
<dbReference type="InterPro" id="IPR000524">
    <property type="entry name" value="Tscrpt_reg_HTH_GntR"/>
</dbReference>
<dbReference type="PROSITE" id="PS50949">
    <property type="entry name" value="HTH_GNTR"/>
    <property type="match status" value="1"/>
</dbReference>
<name>A0A6A7YBK6_9HYPH</name>
<dbReference type="InterPro" id="IPR028978">
    <property type="entry name" value="Chorismate_lyase_/UTRA_dom_sf"/>
</dbReference>
<organism evidence="5 6">
    <name type="scientific">Segnochrobactrum spirostomi</name>
    <dbReference type="NCBI Taxonomy" id="2608987"/>
    <lineage>
        <taxon>Bacteria</taxon>
        <taxon>Pseudomonadati</taxon>
        <taxon>Pseudomonadota</taxon>
        <taxon>Alphaproteobacteria</taxon>
        <taxon>Hyphomicrobiales</taxon>
        <taxon>Segnochrobactraceae</taxon>
        <taxon>Segnochrobactrum</taxon>
    </lineage>
</organism>
<proteinExistence type="predicted"/>
<reference evidence="5 6" key="1">
    <citation type="submission" date="2019-09" db="EMBL/GenBank/DDBJ databases">
        <title>Segnochrobactrum spirostomi gen. nov., sp. nov., isolated from the ciliate Spirostomum cf. yagiui and description of a novel family, Segnochrobactraceae fam. nov. within the order Rhizobiales of the class Alphaproteobacteria.</title>
        <authorList>
            <person name="Akter S."/>
            <person name="Shazib S.U.A."/>
            <person name="Shin M.K."/>
        </authorList>
    </citation>
    <scope>NUCLEOTIDE SEQUENCE [LARGE SCALE GENOMIC DNA]</scope>
    <source>
        <strain evidence="5 6">Sp-1</strain>
    </source>
</reference>
<accession>A0A6A7YBK6</accession>
<dbReference type="GO" id="GO:0003700">
    <property type="term" value="F:DNA-binding transcription factor activity"/>
    <property type="evidence" value="ECO:0007669"/>
    <property type="project" value="InterPro"/>
</dbReference>
<evidence type="ECO:0000313" key="5">
    <source>
        <dbReference type="EMBL" id="MQT14799.1"/>
    </source>
</evidence>
<dbReference type="AlphaFoldDB" id="A0A6A7YBK6"/>
<dbReference type="SMART" id="SM00345">
    <property type="entry name" value="HTH_GNTR"/>
    <property type="match status" value="1"/>
</dbReference>
<dbReference type="InterPro" id="IPR050679">
    <property type="entry name" value="Bact_HTH_transcr_reg"/>
</dbReference>
<keyword evidence="1" id="KW-0805">Transcription regulation</keyword>
<dbReference type="Gene3D" id="1.10.10.10">
    <property type="entry name" value="Winged helix-like DNA-binding domain superfamily/Winged helix DNA-binding domain"/>
    <property type="match status" value="1"/>
</dbReference>
<dbReference type="PRINTS" id="PR00035">
    <property type="entry name" value="HTHGNTR"/>
</dbReference>
<evidence type="ECO:0000256" key="2">
    <source>
        <dbReference type="ARBA" id="ARBA00023125"/>
    </source>
</evidence>
<feature type="domain" description="HTH gntR-type" evidence="4">
    <location>
        <begin position="21"/>
        <end position="89"/>
    </location>
</feature>
<dbReference type="InterPro" id="IPR036390">
    <property type="entry name" value="WH_DNA-bd_sf"/>
</dbReference>
<evidence type="ECO:0000313" key="6">
    <source>
        <dbReference type="Proteomes" id="UP000332515"/>
    </source>
</evidence>